<accession>A0A5R8NIA5</accession>
<reference evidence="3 4" key="1">
    <citation type="submission" date="2019-05" db="EMBL/GenBank/DDBJ databases">
        <title>Genomes sequences of two Nocardia cyriacigeorgica environmental isolates, type strains Nocardia asteroides ATCC 19247 and Nocardia cyriacigeorgica DSM 44484.</title>
        <authorList>
            <person name="Vautrin F."/>
            <person name="Bergeron E."/>
            <person name="Dubost A."/>
            <person name="Abrouk D."/>
            <person name="Rodriguez Nava V."/>
            <person name="Pujic P."/>
        </authorList>
    </citation>
    <scope>NUCLEOTIDE SEQUENCE [LARGE SCALE GENOMIC DNA]</scope>
    <source>
        <strain evidence="3 4">EML 446</strain>
    </source>
</reference>
<dbReference type="InterPro" id="IPR034660">
    <property type="entry name" value="DinB/YfiT-like"/>
</dbReference>
<feature type="domain" description="Mycothiol-dependent maleylpyruvate isomerase metal-binding" evidence="2">
    <location>
        <begin position="8"/>
        <end position="131"/>
    </location>
</feature>
<evidence type="ECO:0000256" key="1">
    <source>
        <dbReference type="SAM" id="MobiDB-lite"/>
    </source>
</evidence>
<name>A0A5R8NIA5_9NOCA</name>
<dbReference type="Pfam" id="PF11716">
    <property type="entry name" value="MDMPI_N"/>
    <property type="match status" value="1"/>
</dbReference>
<organism evidence="3 4">
    <name type="scientific">Nocardia cyriacigeorgica</name>
    <dbReference type="NCBI Taxonomy" id="135487"/>
    <lineage>
        <taxon>Bacteria</taxon>
        <taxon>Bacillati</taxon>
        <taxon>Actinomycetota</taxon>
        <taxon>Actinomycetes</taxon>
        <taxon>Mycobacteriales</taxon>
        <taxon>Nocardiaceae</taxon>
        <taxon>Nocardia</taxon>
    </lineage>
</organism>
<dbReference type="GO" id="GO:0046872">
    <property type="term" value="F:metal ion binding"/>
    <property type="evidence" value="ECO:0007669"/>
    <property type="project" value="InterPro"/>
</dbReference>
<dbReference type="InterPro" id="IPR024344">
    <property type="entry name" value="MDMPI_metal-binding"/>
</dbReference>
<protein>
    <submittedName>
        <fullName evidence="3">TIGR03086 family protein</fullName>
    </submittedName>
</protein>
<gene>
    <name evidence="3" type="ORF">FEK34_21335</name>
</gene>
<dbReference type="AlphaFoldDB" id="A0A5R8NIA5"/>
<dbReference type="InterPro" id="IPR017517">
    <property type="entry name" value="Maleyloyr_isom"/>
</dbReference>
<dbReference type="SUPFAM" id="SSF109854">
    <property type="entry name" value="DinB/YfiT-like putative metalloenzymes"/>
    <property type="match status" value="1"/>
</dbReference>
<dbReference type="Proteomes" id="UP000306378">
    <property type="component" value="Unassembled WGS sequence"/>
</dbReference>
<dbReference type="NCBIfam" id="TIGR03083">
    <property type="entry name" value="maleylpyruvate isomerase family mycothiol-dependent enzyme"/>
    <property type="match status" value="1"/>
</dbReference>
<dbReference type="NCBIfam" id="TIGR03086">
    <property type="entry name" value="TIGR03086 family metal-binding protein"/>
    <property type="match status" value="1"/>
</dbReference>
<feature type="region of interest" description="Disordered" evidence="1">
    <location>
        <begin position="58"/>
        <end position="77"/>
    </location>
</feature>
<dbReference type="EMBL" id="VBUT01000008">
    <property type="protein sequence ID" value="TLF75294.1"/>
    <property type="molecule type" value="Genomic_DNA"/>
</dbReference>
<evidence type="ECO:0000313" key="4">
    <source>
        <dbReference type="Proteomes" id="UP000306378"/>
    </source>
</evidence>
<evidence type="ECO:0000313" key="3">
    <source>
        <dbReference type="EMBL" id="TLF75294.1"/>
    </source>
</evidence>
<dbReference type="Gene3D" id="1.20.120.450">
    <property type="entry name" value="dinb family like domain"/>
    <property type="match status" value="1"/>
</dbReference>
<dbReference type="RefSeq" id="WP_138450302.1">
    <property type="nucleotide sequence ID" value="NZ_VBUT01000008.1"/>
</dbReference>
<sequence>MTPEFDFAPAATALAAVVAGITDDRLGAPTPCADTTVRDLLAHVVDLTEAFRQAATKEAVGGSVAPSTGPDNPLAPDWRTRIPRQLDALVAAWRDDSAWDGDTEAGGVSMPAAIMARVALDELVIHAWDLARATGQEVSIADADLDVLLEFLADTPAEGTPGLFGPVVSVPDDAPKADRLLALTGRAANWSAAGSPV</sequence>
<dbReference type="InterPro" id="IPR017520">
    <property type="entry name" value="CHP03086"/>
</dbReference>
<comment type="caution">
    <text evidence="3">The sequence shown here is derived from an EMBL/GenBank/DDBJ whole genome shotgun (WGS) entry which is preliminary data.</text>
</comment>
<proteinExistence type="predicted"/>
<evidence type="ECO:0000259" key="2">
    <source>
        <dbReference type="Pfam" id="PF11716"/>
    </source>
</evidence>